<gene>
    <name evidence="3" type="ORF">OEA41_005946</name>
</gene>
<protein>
    <recommendedName>
        <fullName evidence="5">Kelch repeat protein</fullName>
    </recommendedName>
</protein>
<evidence type="ECO:0000313" key="3">
    <source>
        <dbReference type="EMBL" id="KAK3172622.1"/>
    </source>
</evidence>
<keyword evidence="2" id="KW-0812">Transmembrane</keyword>
<feature type="transmembrane region" description="Helical" evidence="2">
    <location>
        <begin position="434"/>
        <end position="459"/>
    </location>
</feature>
<name>A0AAD9Z9G8_9LECA</name>
<dbReference type="Proteomes" id="UP001276659">
    <property type="component" value="Unassembled WGS sequence"/>
</dbReference>
<dbReference type="InterPro" id="IPR015915">
    <property type="entry name" value="Kelch-typ_b-propeller"/>
</dbReference>
<evidence type="ECO:0000256" key="1">
    <source>
        <dbReference type="SAM" id="MobiDB-lite"/>
    </source>
</evidence>
<accession>A0AAD9Z9G8</accession>
<organism evidence="3 4">
    <name type="scientific">Lepraria neglecta</name>
    <dbReference type="NCBI Taxonomy" id="209136"/>
    <lineage>
        <taxon>Eukaryota</taxon>
        <taxon>Fungi</taxon>
        <taxon>Dikarya</taxon>
        <taxon>Ascomycota</taxon>
        <taxon>Pezizomycotina</taxon>
        <taxon>Lecanoromycetes</taxon>
        <taxon>OSLEUM clade</taxon>
        <taxon>Lecanoromycetidae</taxon>
        <taxon>Lecanorales</taxon>
        <taxon>Lecanorineae</taxon>
        <taxon>Stereocaulaceae</taxon>
        <taxon>Lepraria</taxon>
    </lineage>
</organism>
<dbReference type="EMBL" id="JASNWA010000007">
    <property type="protein sequence ID" value="KAK3172622.1"/>
    <property type="molecule type" value="Genomic_DNA"/>
</dbReference>
<reference evidence="3" key="1">
    <citation type="submission" date="2022-11" db="EMBL/GenBank/DDBJ databases">
        <title>Chromosomal genome sequence assembly and mating type (MAT) locus characterization of the leprose asexual lichenized fungus Lepraria neglecta (Nyl.) Erichsen.</title>
        <authorList>
            <person name="Allen J.L."/>
            <person name="Pfeffer B."/>
        </authorList>
    </citation>
    <scope>NUCLEOTIDE SEQUENCE</scope>
    <source>
        <strain evidence="3">Allen 5258</strain>
    </source>
</reference>
<proteinExistence type="predicted"/>
<dbReference type="Gene3D" id="2.120.10.80">
    <property type="entry name" value="Kelch-type beta propeller"/>
    <property type="match status" value="1"/>
</dbReference>
<dbReference type="SUPFAM" id="SSF50965">
    <property type="entry name" value="Galactose oxidase, central domain"/>
    <property type="match status" value="1"/>
</dbReference>
<evidence type="ECO:0008006" key="5">
    <source>
        <dbReference type="Google" id="ProtNLM"/>
    </source>
</evidence>
<comment type="caution">
    <text evidence="3">The sequence shown here is derived from an EMBL/GenBank/DDBJ whole genome shotgun (WGS) entry which is preliminary data.</text>
</comment>
<evidence type="ECO:0000313" key="4">
    <source>
        <dbReference type="Proteomes" id="UP001276659"/>
    </source>
</evidence>
<sequence>MDDGSISYNFSTTILSIDLSQDWTNSSVTIQSTPKIASCWDLCDPTIWYHEQEGILYTGFGGWRSDLALNATVDGGDRSMCTFRPNGAGSGAWEDLDNSAELGSIGEPSQTLNAFSPDTAFAVGGYNVDNAGGLPTAEMFQFDMALKTITNISAVGYEFDEGAVAVGRMEYVPSFGPQGIFVAMGGTYNPNSNESMVSFETVSVFDPTAQKWWNQTTTGSPPAGRIDFCTAGVNSTSATYEIFVHGGWAGTFGAPSVPFDTIHILTLPAFHWIQVSYTATSPRTGFTCNAVGGSQILTIGGSDPNAPGVFQNMNGSYGFQEQIYQTADPNLQGLAIFDMSQLAWGSQYTAGLPSNYEQSDAIKAVYADPQLSNNPNIDPGVAALLSVTHFASGLFPITRLLNYMSDSLTAQTGTNSSAGAPQSPSASTSKHASIGAIAGGIVGGLVVFALVLGLILVLLKRRRRNRAVELPAPDASSYPGSPYVYDKDGIKVSELYQHRGTWNESPIEMDAQLQPSEIGEGERIELSAGQS</sequence>
<dbReference type="AlphaFoldDB" id="A0AAD9Z9G8"/>
<evidence type="ECO:0000256" key="2">
    <source>
        <dbReference type="SAM" id="Phobius"/>
    </source>
</evidence>
<keyword evidence="2" id="KW-1133">Transmembrane helix</keyword>
<dbReference type="InterPro" id="IPR011043">
    <property type="entry name" value="Gal_Oxase/kelch_b-propeller"/>
</dbReference>
<keyword evidence="4" id="KW-1185">Reference proteome</keyword>
<keyword evidence="2" id="KW-0472">Membrane</keyword>
<feature type="region of interest" description="Disordered" evidence="1">
    <location>
        <begin position="507"/>
        <end position="531"/>
    </location>
</feature>